<dbReference type="HAMAP" id="MF_00376">
    <property type="entry name" value="Dephospho_CoA_kinase"/>
    <property type="match status" value="1"/>
</dbReference>
<dbReference type="GO" id="GO:0004140">
    <property type="term" value="F:dephospho-CoA kinase activity"/>
    <property type="evidence" value="ECO:0007669"/>
    <property type="project" value="InterPro"/>
</dbReference>
<protein>
    <submittedName>
        <fullName evidence="4">Rossmann-like alpha/beta/alpha sandwich fold,P-loop containing nucleoside triphosphate</fullName>
    </submittedName>
</protein>
<dbReference type="AlphaFoldDB" id="A0A5E4MWY5"/>
<dbReference type="SUPFAM" id="SSF52540">
    <property type="entry name" value="P-loop containing nucleoside triphosphate hydrolases"/>
    <property type="match status" value="1"/>
</dbReference>
<dbReference type="OrthoDB" id="330671at2759"/>
<evidence type="ECO:0000259" key="3">
    <source>
        <dbReference type="Pfam" id="PF01467"/>
    </source>
</evidence>
<feature type="domain" description="Cytidyltransferase-like" evidence="3">
    <location>
        <begin position="144"/>
        <end position="292"/>
    </location>
</feature>
<dbReference type="InterPro" id="IPR004821">
    <property type="entry name" value="Cyt_trans-like"/>
</dbReference>
<dbReference type="InterPro" id="IPR014729">
    <property type="entry name" value="Rossmann-like_a/b/a_fold"/>
</dbReference>
<evidence type="ECO:0000256" key="2">
    <source>
        <dbReference type="ARBA" id="ARBA00022840"/>
    </source>
</evidence>
<dbReference type="FunFam" id="3.40.50.620:FF:000089">
    <property type="entry name" value="Bifunctional coenzyme A synthase"/>
    <property type="match status" value="1"/>
</dbReference>
<reference evidence="4 5" key="1">
    <citation type="submission" date="2019-08" db="EMBL/GenBank/DDBJ databases">
        <authorList>
            <person name="Alioto T."/>
            <person name="Alioto T."/>
            <person name="Gomez Garrido J."/>
        </authorList>
    </citation>
    <scope>NUCLEOTIDE SEQUENCE [LARGE SCALE GENOMIC DNA]</scope>
</reference>
<dbReference type="SUPFAM" id="SSF52374">
    <property type="entry name" value="Nucleotidylyl transferase"/>
    <property type="match status" value="1"/>
</dbReference>
<evidence type="ECO:0000313" key="5">
    <source>
        <dbReference type="Proteomes" id="UP000325440"/>
    </source>
</evidence>
<dbReference type="EMBL" id="CABPRJ010000999">
    <property type="protein sequence ID" value="VVC34565.1"/>
    <property type="molecule type" value="Genomic_DNA"/>
</dbReference>
<keyword evidence="5" id="KW-1185">Reference proteome</keyword>
<organism evidence="4 5">
    <name type="scientific">Cinara cedri</name>
    <dbReference type="NCBI Taxonomy" id="506608"/>
    <lineage>
        <taxon>Eukaryota</taxon>
        <taxon>Metazoa</taxon>
        <taxon>Ecdysozoa</taxon>
        <taxon>Arthropoda</taxon>
        <taxon>Hexapoda</taxon>
        <taxon>Insecta</taxon>
        <taxon>Pterygota</taxon>
        <taxon>Neoptera</taxon>
        <taxon>Paraneoptera</taxon>
        <taxon>Hemiptera</taxon>
        <taxon>Sternorrhyncha</taxon>
        <taxon>Aphidomorpha</taxon>
        <taxon>Aphidoidea</taxon>
        <taxon>Aphididae</taxon>
        <taxon>Lachninae</taxon>
        <taxon>Cinara</taxon>
    </lineage>
</organism>
<dbReference type="Pfam" id="PF01467">
    <property type="entry name" value="CTP_transf_like"/>
    <property type="match status" value="1"/>
</dbReference>
<proteinExistence type="inferred from homology"/>
<dbReference type="NCBIfam" id="TIGR00125">
    <property type="entry name" value="cyt_tran_rel"/>
    <property type="match status" value="1"/>
</dbReference>
<dbReference type="Gene3D" id="3.40.50.620">
    <property type="entry name" value="HUPs"/>
    <property type="match status" value="1"/>
</dbReference>
<dbReference type="InterPro" id="IPR001977">
    <property type="entry name" value="Depp_CoAkinase"/>
</dbReference>
<name>A0A5E4MWY5_9HEMI</name>
<dbReference type="PROSITE" id="PS51219">
    <property type="entry name" value="DPCK"/>
    <property type="match status" value="1"/>
</dbReference>
<accession>A0A5E4MWY5</accession>
<dbReference type="Gene3D" id="3.40.50.300">
    <property type="entry name" value="P-loop containing nucleotide triphosphate hydrolases"/>
    <property type="match status" value="1"/>
</dbReference>
<keyword evidence="1" id="KW-0547">Nucleotide-binding</keyword>
<dbReference type="InterPro" id="IPR027417">
    <property type="entry name" value="P-loop_NTPase"/>
</dbReference>
<sequence length="512" mass="58608">MAKTGLLICSNPFRVLRIVPQLQCDLLSTLYVHFFPTSISDKKNIEPRFMMIDAYKNLNYTNVDVRVLLYGLKDTLDSRIATKRPIDVIFYDDHIQTEQLNFVVSLLSNKSSNYKTVFIHPTEDTGSIDIKQNSQCNKIYENVVLGGTFDRLHKGHKILLSTAVLKCSKNLTVGVTDISMLKSKKLWELIEPCETRIKNVEEFLKDIYPTLEYNVLPIYDIYGPTVHDSTFQMIILSDETLHGGELINNKRTKNGLKPLHILPVALLKEDKISNNLYCKEEEEKISSSNYRMRLLGTLLKPIQINKNIPEFPYIVGLTGGIASGKSSISNYLKELGAFIINADILAHELYGINCPAYQLIVDSFGSNILTLDNQIDRQKLGAIVFSDQDKLNQLNQIMWPLILQKVKSIIESKKEFKIIFVEAAVLLTANWQSNFHEIWVSIIPLDEAVKRLKVRNNLNEKESFDRIKSQPSNMEYIENANVLFCTLWSFNCTHIQIKRAWNSLLTRVSKPQ</sequence>
<dbReference type="CDD" id="cd02022">
    <property type="entry name" value="DPCK"/>
    <property type="match status" value="1"/>
</dbReference>
<dbReference type="NCBIfam" id="NF001985">
    <property type="entry name" value="PRK00777.1"/>
    <property type="match status" value="1"/>
</dbReference>
<dbReference type="CDD" id="cd02164">
    <property type="entry name" value="PPAT_CoAS"/>
    <property type="match status" value="1"/>
</dbReference>
<keyword evidence="2" id="KW-0067">ATP-binding</keyword>
<dbReference type="Pfam" id="PF01121">
    <property type="entry name" value="CoaE"/>
    <property type="match status" value="1"/>
</dbReference>
<evidence type="ECO:0000256" key="1">
    <source>
        <dbReference type="ARBA" id="ARBA00022741"/>
    </source>
</evidence>
<dbReference type="PANTHER" id="PTHR10695">
    <property type="entry name" value="DEPHOSPHO-COA KINASE-RELATED"/>
    <property type="match status" value="1"/>
</dbReference>
<dbReference type="GO" id="GO:0015937">
    <property type="term" value="P:coenzyme A biosynthetic process"/>
    <property type="evidence" value="ECO:0007669"/>
    <property type="project" value="InterPro"/>
</dbReference>
<evidence type="ECO:0000313" key="4">
    <source>
        <dbReference type="EMBL" id="VVC34565.1"/>
    </source>
</evidence>
<gene>
    <name evidence="4" type="ORF">CINCED_3A007033</name>
</gene>
<dbReference type="NCBIfam" id="TIGR00152">
    <property type="entry name" value="dephospho-CoA kinase"/>
    <property type="match status" value="1"/>
</dbReference>
<dbReference type="Proteomes" id="UP000325440">
    <property type="component" value="Unassembled WGS sequence"/>
</dbReference>
<dbReference type="GO" id="GO:0005524">
    <property type="term" value="F:ATP binding"/>
    <property type="evidence" value="ECO:0007669"/>
    <property type="project" value="UniProtKB-KW"/>
</dbReference>
<dbReference type="PANTHER" id="PTHR10695:SF46">
    <property type="entry name" value="BIFUNCTIONAL COENZYME A SYNTHASE-RELATED"/>
    <property type="match status" value="1"/>
</dbReference>